<name>A0A1I3TMS5_9BURK</name>
<dbReference type="Pfam" id="PF00356">
    <property type="entry name" value="LacI"/>
    <property type="match status" value="1"/>
</dbReference>
<evidence type="ECO:0000256" key="1">
    <source>
        <dbReference type="ARBA" id="ARBA00023015"/>
    </source>
</evidence>
<dbReference type="RefSeq" id="WP_245811712.1">
    <property type="nucleotide sequence ID" value="NZ_CP041745.1"/>
</dbReference>
<dbReference type="SMART" id="SM00354">
    <property type="entry name" value="HTH_LACI"/>
    <property type="match status" value="1"/>
</dbReference>
<evidence type="ECO:0000256" key="2">
    <source>
        <dbReference type="ARBA" id="ARBA00023125"/>
    </source>
</evidence>
<dbReference type="SUPFAM" id="SSF53822">
    <property type="entry name" value="Periplasmic binding protein-like I"/>
    <property type="match status" value="1"/>
</dbReference>
<dbReference type="InterPro" id="IPR000843">
    <property type="entry name" value="HTH_LacI"/>
</dbReference>
<gene>
    <name evidence="5" type="ORF">SAMN05192543_11016</name>
</gene>
<dbReference type="PROSITE" id="PS50932">
    <property type="entry name" value="HTH_LACI_2"/>
    <property type="match status" value="1"/>
</dbReference>
<evidence type="ECO:0000259" key="4">
    <source>
        <dbReference type="PROSITE" id="PS50932"/>
    </source>
</evidence>
<dbReference type="PROSITE" id="PS00356">
    <property type="entry name" value="HTH_LACI_1"/>
    <property type="match status" value="1"/>
</dbReference>
<protein>
    <submittedName>
        <fullName evidence="5">Transcriptional regulator, LacI family</fullName>
    </submittedName>
</protein>
<dbReference type="InterPro" id="IPR046335">
    <property type="entry name" value="LacI/GalR-like_sensor"/>
</dbReference>
<dbReference type="InterPro" id="IPR028082">
    <property type="entry name" value="Peripla_BP_I"/>
</dbReference>
<dbReference type="SUPFAM" id="SSF47413">
    <property type="entry name" value="lambda repressor-like DNA-binding domains"/>
    <property type="match status" value="1"/>
</dbReference>
<dbReference type="InterPro" id="IPR010982">
    <property type="entry name" value="Lambda_DNA-bd_dom_sf"/>
</dbReference>
<keyword evidence="6" id="KW-1185">Reference proteome</keyword>
<dbReference type="EMBL" id="FOQU01000010">
    <property type="protein sequence ID" value="SFJ71930.1"/>
    <property type="molecule type" value="Genomic_DNA"/>
</dbReference>
<evidence type="ECO:0000256" key="3">
    <source>
        <dbReference type="ARBA" id="ARBA00023163"/>
    </source>
</evidence>
<accession>A0A1I3TMS5</accession>
<dbReference type="CDD" id="cd01392">
    <property type="entry name" value="HTH_LacI"/>
    <property type="match status" value="1"/>
</dbReference>
<dbReference type="STRING" id="420953.SAMN05192543_11016"/>
<evidence type="ECO:0000313" key="6">
    <source>
        <dbReference type="Proteomes" id="UP000199548"/>
    </source>
</evidence>
<dbReference type="CDD" id="cd06289">
    <property type="entry name" value="PBP1_MalI-like"/>
    <property type="match status" value="1"/>
</dbReference>
<sequence length="347" mass="37414">MQRKINTGATIQDIAVKAGVSKSTVSLVLQQSPKIKAQTTARVMAAASALGYVYNQGAANLRQRRSNTIGMIINDLTNPFIVELLVSVEHALAKAGYTTFMSHTAEDLDMQARVLQSMRQNNVAGLIMSPALDTPKEIPATIRSWGIPLVLLMRPLGGSGIDTVGVDNRAGFKVATEHLVERGHKRVAFAGMRPGYTVAHDRSSGYRAAMAGHGLPVDDSWMIDVPITLAGGREAVRRIFAMKHRPTAVVCYNDLVAFGVLHELDKMGKRAGKHLAVIGCDNVAASEHTNPPLTTLSAGADLIGSLASEVLLSRLRESSMDTPGVQHFEPMRLIVRESSGPPRQRRV</sequence>
<feature type="domain" description="HTH lacI-type" evidence="4">
    <location>
        <begin position="9"/>
        <end position="63"/>
    </location>
</feature>
<keyword evidence="2" id="KW-0238">DNA-binding</keyword>
<dbReference type="AlphaFoldDB" id="A0A1I3TMS5"/>
<dbReference type="PANTHER" id="PTHR30146">
    <property type="entry name" value="LACI-RELATED TRANSCRIPTIONAL REPRESSOR"/>
    <property type="match status" value="1"/>
</dbReference>
<reference evidence="5 6" key="1">
    <citation type="submission" date="2016-10" db="EMBL/GenBank/DDBJ databases">
        <authorList>
            <person name="de Groot N.N."/>
        </authorList>
    </citation>
    <scope>NUCLEOTIDE SEQUENCE [LARGE SCALE GENOMIC DNA]</scope>
    <source>
        <strain evidence="5 6">LMG 23650</strain>
    </source>
</reference>
<dbReference type="Pfam" id="PF13377">
    <property type="entry name" value="Peripla_BP_3"/>
    <property type="match status" value="1"/>
</dbReference>
<dbReference type="Gene3D" id="1.10.260.40">
    <property type="entry name" value="lambda repressor-like DNA-binding domains"/>
    <property type="match status" value="1"/>
</dbReference>
<evidence type="ECO:0000313" key="5">
    <source>
        <dbReference type="EMBL" id="SFJ71930.1"/>
    </source>
</evidence>
<dbReference type="PANTHER" id="PTHR30146:SF109">
    <property type="entry name" value="HTH-TYPE TRANSCRIPTIONAL REGULATOR GALS"/>
    <property type="match status" value="1"/>
</dbReference>
<organism evidence="5 6">
    <name type="scientific">Paraburkholderia megapolitana</name>
    <dbReference type="NCBI Taxonomy" id="420953"/>
    <lineage>
        <taxon>Bacteria</taxon>
        <taxon>Pseudomonadati</taxon>
        <taxon>Pseudomonadota</taxon>
        <taxon>Betaproteobacteria</taxon>
        <taxon>Burkholderiales</taxon>
        <taxon>Burkholderiaceae</taxon>
        <taxon>Paraburkholderia</taxon>
    </lineage>
</organism>
<keyword evidence="1" id="KW-0805">Transcription regulation</keyword>
<dbReference type="Proteomes" id="UP000199548">
    <property type="component" value="Unassembled WGS sequence"/>
</dbReference>
<dbReference type="GO" id="GO:0003700">
    <property type="term" value="F:DNA-binding transcription factor activity"/>
    <property type="evidence" value="ECO:0007669"/>
    <property type="project" value="TreeGrafter"/>
</dbReference>
<keyword evidence="3" id="KW-0804">Transcription</keyword>
<dbReference type="Gene3D" id="3.40.50.2300">
    <property type="match status" value="2"/>
</dbReference>
<dbReference type="GO" id="GO:0000976">
    <property type="term" value="F:transcription cis-regulatory region binding"/>
    <property type="evidence" value="ECO:0007669"/>
    <property type="project" value="TreeGrafter"/>
</dbReference>
<proteinExistence type="predicted"/>